<name>A0A6A6EYS4_9PEZI</name>
<organism evidence="11 12">
    <name type="scientific">Cercospora zeae-maydis SCOH1-5</name>
    <dbReference type="NCBI Taxonomy" id="717836"/>
    <lineage>
        <taxon>Eukaryota</taxon>
        <taxon>Fungi</taxon>
        <taxon>Dikarya</taxon>
        <taxon>Ascomycota</taxon>
        <taxon>Pezizomycotina</taxon>
        <taxon>Dothideomycetes</taxon>
        <taxon>Dothideomycetidae</taxon>
        <taxon>Mycosphaerellales</taxon>
        <taxon>Mycosphaerellaceae</taxon>
        <taxon>Cercospora</taxon>
    </lineage>
</organism>
<dbReference type="SUPFAM" id="SSF55103">
    <property type="entry name" value="FAD-linked oxidases, C-terminal domain"/>
    <property type="match status" value="1"/>
</dbReference>
<evidence type="ECO:0000313" key="11">
    <source>
        <dbReference type="EMBL" id="KAF2206632.1"/>
    </source>
</evidence>
<evidence type="ECO:0000313" key="12">
    <source>
        <dbReference type="Proteomes" id="UP000799539"/>
    </source>
</evidence>
<keyword evidence="4" id="KW-0812">Transmembrane</keyword>
<dbReference type="GO" id="GO:0016020">
    <property type="term" value="C:membrane"/>
    <property type="evidence" value="ECO:0007669"/>
    <property type="project" value="UniProtKB-SubCell"/>
</dbReference>
<keyword evidence="5" id="KW-0274">FAD</keyword>
<dbReference type="InterPro" id="IPR016169">
    <property type="entry name" value="FAD-bd_PCMH_sub2"/>
</dbReference>
<sequence length="544" mass="62438">MAAAFSGYAIHRQAVQDVSRKVKDFHAAEVPFRIYHGSTNSTRTSPFRQGNFVDISKMNSVLGIDRTRRLIYVQPNVPMDALVEHTMQHDLLPPVVMEFPGITVGGGFSGTSGESSSYKYGLFYRTVEEVEMVLGNGDIVTASEVIRSDLFHGAACSFGTLGIVTLLTIRLIPASSHVSLTYLRVGSVAEAMETVNVVQKQRDLDYLDAMFFARDRGVLCLGRLVKDIEAASKVTRYSRPRDQWFYINAEKQSINEQTWTEIIPIRDYLFRYDRGAFWMGKHTYRYFAVPFNRVNRWLLDRYSRTRIMYHALHRSDLAREYIVQDVAIPYSKASSFFDYLDQNFKQYPIWLCPLRVRDACDRSTQGLFADSTSTSSKDDMMMSFGIWGQGPTDPEEAIAWNKALECEILARGGQKWLYAHTFYTEEQFWQIFDRKQRDQLRAKYHASNLPDLYDKVKPVDRYHERLPFDVETWVGKALRSVWNVWPVKGLYGWLQCIVASEYLLPTTASTRATHQAQPKAHRRDSAHEVDNTFAPSADGGIKQD</sequence>
<evidence type="ECO:0000259" key="10">
    <source>
        <dbReference type="PROSITE" id="PS51387"/>
    </source>
</evidence>
<keyword evidence="7" id="KW-0560">Oxidoreductase</keyword>
<keyword evidence="8" id="KW-0472">Membrane</keyword>
<evidence type="ECO:0000256" key="2">
    <source>
        <dbReference type="ARBA" id="ARBA00012405"/>
    </source>
</evidence>
<dbReference type="Pfam" id="PF01565">
    <property type="entry name" value="FAD_binding_4"/>
    <property type="match status" value="1"/>
</dbReference>
<dbReference type="InterPro" id="IPR016164">
    <property type="entry name" value="FAD-linked_Oxase-like_C"/>
</dbReference>
<dbReference type="PROSITE" id="PS51387">
    <property type="entry name" value="FAD_PCMH"/>
    <property type="match status" value="1"/>
</dbReference>
<dbReference type="PANTHER" id="PTHR10801">
    <property type="entry name" value="24-DEHYDROCHOLESTEROL REDUCTASE"/>
    <property type="match status" value="1"/>
</dbReference>
<dbReference type="InterPro" id="IPR006094">
    <property type="entry name" value="Oxid_FAD_bind_N"/>
</dbReference>
<dbReference type="Gene3D" id="3.30.465.10">
    <property type="match status" value="1"/>
</dbReference>
<evidence type="ECO:0000256" key="8">
    <source>
        <dbReference type="ARBA" id="ARBA00023136"/>
    </source>
</evidence>
<dbReference type="GO" id="GO:0071949">
    <property type="term" value="F:FAD binding"/>
    <property type="evidence" value="ECO:0007669"/>
    <property type="project" value="InterPro"/>
</dbReference>
<dbReference type="PANTHER" id="PTHR10801:SF0">
    <property type="entry name" value="DELTA(24)-STEROL REDUCTASE"/>
    <property type="match status" value="1"/>
</dbReference>
<keyword evidence="6" id="KW-1133">Transmembrane helix</keyword>
<protein>
    <recommendedName>
        <fullName evidence="2">Delta(24)-sterol reductase</fullName>
        <ecNumber evidence="2">1.3.1.72</ecNumber>
    </recommendedName>
</protein>
<evidence type="ECO:0000256" key="1">
    <source>
        <dbReference type="ARBA" id="ARBA00004167"/>
    </source>
</evidence>
<dbReference type="InterPro" id="IPR036318">
    <property type="entry name" value="FAD-bd_PCMH-like_sf"/>
</dbReference>
<dbReference type="EMBL" id="ML992716">
    <property type="protein sequence ID" value="KAF2206632.1"/>
    <property type="molecule type" value="Genomic_DNA"/>
</dbReference>
<dbReference type="GO" id="GO:0000246">
    <property type="term" value="F:Delta24(24-1) sterol reductase activity"/>
    <property type="evidence" value="ECO:0007669"/>
    <property type="project" value="TreeGrafter"/>
</dbReference>
<proteinExistence type="predicted"/>
<evidence type="ECO:0000256" key="4">
    <source>
        <dbReference type="ARBA" id="ARBA00022692"/>
    </source>
</evidence>
<feature type="region of interest" description="Disordered" evidence="9">
    <location>
        <begin position="513"/>
        <end position="544"/>
    </location>
</feature>
<comment type="subcellular location">
    <subcellularLocation>
        <location evidence="1">Membrane</location>
        <topology evidence="1">Single-pass membrane protein</topology>
    </subcellularLocation>
</comment>
<evidence type="ECO:0000256" key="3">
    <source>
        <dbReference type="ARBA" id="ARBA00022630"/>
    </source>
</evidence>
<accession>A0A6A6EYS4</accession>
<feature type="domain" description="FAD-binding PCMH-type" evidence="10">
    <location>
        <begin position="1"/>
        <end position="174"/>
    </location>
</feature>
<evidence type="ECO:0000256" key="5">
    <source>
        <dbReference type="ARBA" id="ARBA00022827"/>
    </source>
</evidence>
<dbReference type="InterPro" id="IPR016166">
    <property type="entry name" value="FAD-bd_PCMH"/>
</dbReference>
<evidence type="ECO:0000256" key="6">
    <source>
        <dbReference type="ARBA" id="ARBA00022989"/>
    </source>
</evidence>
<dbReference type="AlphaFoldDB" id="A0A6A6EYS4"/>
<dbReference type="OrthoDB" id="415825at2759"/>
<evidence type="ECO:0000256" key="7">
    <source>
        <dbReference type="ARBA" id="ARBA00023002"/>
    </source>
</evidence>
<keyword evidence="3" id="KW-0285">Flavoprotein</keyword>
<dbReference type="Proteomes" id="UP000799539">
    <property type="component" value="Unassembled WGS sequence"/>
</dbReference>
<reference evidence="11" key="1">
    <citation type="journal article" date="2020" name="Stud. Mycol.">
        <title>101 Dothideomycetes genomes: a test case for predicting lifestyles and emergence of pathogens.</title>
        <authorList>
            <person name="Haridas S."/>
            <person name="Albert R."/>
            <person name="Binder M."/>
            <person name="Bloem J."/>
            <person name="Labutti K."/>
            <person name="Salamov A."/>
            <person name="Andreopoulos B."/>
            <person name="Baker S."/>
            <person name="Barry K."/>
            <person name="Bills G."/>
            <person name="Bluhm B."/>
            <person name="Cannon C."/>
            <person name="Castanera R."/>
            <person name="Culley D."/>
            <person name="Daum C."/>
            <person name="Ezra D."/>
            <person name="Gonzalez J."/>
            <person name="Henrissat B."/>
            <person name="Kuo A."/>
            <person name="Liang C."/>
            <person name="Lipzen A."/>
            <person name="Lutzoni F."/>
            <person name="Magnuson J."/>
            <person name="Mondo S."/>
            <person name="Nolan M."/>
            <person name="Ohm R."/>
            <person name="Pangilinan J."/>
            <person name="Park H.-J."/>
            <person name="Ramirez L."/>
            <person name="Alfaro M."/>
            <person name="Sun H."/>
            <person name="Tritt A."/>
            <person name="Yoshinaga Y."/>
            <person name="Zwiers L.-H."/>
            <person name="Turgeon B."/>
            <person name="Goodwin S."/>
            <person name="Spatafora J."/>
            <person name="Crous P."/>
            <person name="Grigoriev I."/>
        </authorList>
    </citation>
    <scope>NUCLEOTIDE SEQUENCE</scope>
    <source>
        <strain evidence="11">SCOH1-5</strain>
    </source>
</reference>
<dbReference type="GO" id="GO:0050614">
    <property type="term" value="F:Delta24-sterol reductase activity"/>
    <property type="evidence" value="ECO:0007669"/>
    <property type="project" value="UniProtKB-EC"/>
</dbReference>
<dbReference type="SUPFAM" id="SSF56176">
    <property type="entry name" value="FAD-binding/transporter-associated domain-like"/>
    <property type="match status" value="1"/>
</dbReference>
<dbReference type="EC" id="1.3.1.72" evidence="2"/>
<dbReference type="InterPro" id="IPR040165">
    <property type="entry name" value="Diminuto-like"/>
</dbReference>
<evidence type="ECO:0000256" key="9">
    <source>
        <dbReference type="SAM" id="MobiDB-lite"/>
    </source>
</evidence>
<gene>
    <name evidence="11" type="ORF">CERZMDRAFT_103156</name>
</gene>
<dbReference type="GO" id="GO:0005737">
    <property type="term" value="C:cytoplasm"/>
    <property type="evidence" value="ECO:0007669"/>
    <property type="project" value="TreeGrafter"/>
</dbReference>
<keyword evidence="12" id="KW-1185">Reference proteome</keyword>
<dbReference type="GO" id="GO:0008202">
    <property type="term" value="P:steroid metabolic process"/>
    <property type="evidence" value="ECO:0007669"/>
    <property type="project" value="TreeGrafter"/>
</dbReference>